<keyword evidence="1" id="KW-0472">Membrane</keyword>
<dbReference type="EMBL" id="LBSA01000022">
    <property type="protein sequence ID" value="KKQ08548.1"/>
    <property type="molecule type" value="Genomic_DNA"/>
</dbReference>
<reference evidence="2 3" key="1">
    <citation type="journal article" date="2015" name="Nature">
        <title>rRNA introns, odd ribosomes, and small enigmatic genomes across a large radiation of phyla.</title>
        <authorList>
            <person name="Brown C.T."/>
            <person name="Hug L.A."/>
            <person name="Thomas B.C."/>
            <person name="Sharon I."/>
            <person name="Castelle C.J."/>
            <person name="Singh A."/>
            <person name="Wilkins M.J."/>
            <person name="Williams K.H."/>
            <person name="Banfield J.F."/>
        </authorList>
    </citation>
    <scope>NUCLEOTIDE SEQUENCE [LARGE SCALE GENOMIC DNA]</scope>
</reference>
<evidence type="ECO:0000256" key="1">
    <source>
        <dbReference type="SAM" id="Phobius"/>
    </source>
</evidence>
<evidence type="ECO:0000313" key="3">
    <source>
        <dbReference type="Proteomes" id="UP000034492"/>
    </source>
</evidence>
<dbReference type="Proteomes" id="UP000034492">
    <property type="component" value="Unassembled WGS sequence"/>
</dbReference>
<keyword evidence="1" id="KW-0812">Transmembrane</keyword>
<keyword evidence="1" id="KW-1133">Transmembrane helix</keyword>
<dbReference type="AlphaFoldDB" id="A0A0G0ENF7"/>
<organism evidence="2 3">
    <name type="scientific">Candidatus Daviesbacteria bacterium GW2011_GWB1_36_5</name>
    <dbReference type="NCBI Taxonomy" id="1618426"/>
    <lineage>
        <taxon>Bacteria</taxon>
        <taxon>Candidatus Daviesiibacteriota</taxon>
    </lineage>
</organism>
<accession>A0A0G0ENF7</accession>
<sequence>MDATNSALINVLGFGTEEFTREIIQVISRYMEAFILGGLVTLVITGLVKEFFENRKYHKDEKRKWANEVIAIVNEGNSCNYKTQPGDSRHINFVATQLEAYDSQMPSKLRTHLLLWLRIAFAFSNKPKGMHWKEDEKLLIEDQNEITKLSDDLIGAAHKLKK</sequence>
<protein>
    <submittedName>
        <fullName evidence="2">Uncharacterized protein</fullName>
    </submittedName>
</protein>
<name>A0A0G0ENF7_9BACT</name>
<comment type="caution">
    <text evidence="2">The sequence shown here is derived from an EMBL/GenBank/DDBJ whole genome shotgun (WGS) entry which is preliminary data.</text>
</comment>
<evidence type="ECO:0000313" key="2">
    <source>
        <dbReference type="EMBL" id="KKQ08548.1"/>
    </source>
</evidence>
<proteinExistence type="predicted"/>
<feature type="transmembrane region" description="Helical" evidence="1">
    <location>
        <begin position="33"/>
        <end position="52"/>
    </location>
</feature>
<gene>
    <name evidence="2" type="ORF">US19_C0022G0009</name>
</gene>